<feature type="region of interest" description="Disordered" evidence="3">
    <location>
        <begin position="282"/>
        <end position="370"/>
    </location>
</feature>
<dbReference type="Pfam" id="PF00017">
    <property type="entry name" value="SH2"/>
    <property type="match status" value="1"/>
</dbReference>
<dbReference type="FunFam" id="3.30.505.10:FF:000005">
    <property type="entry name" value="SHC-transforming protein 1 isoform 3"/>
    <property type="match status" value="1"/>
</dbReference>
<dbReference type="InterPro" id="IPR006019">
    <property type="entry name" value="PID_Shc-like"/>
</dbReference>
<feature type="compositionally biased region" description="Low complexity" evidence="3">
    <location>
        <begin position="335"/>
        <end position="350"/>
    </location>
</feature>
<dbReference type="FunFam" id="2.30.29.30:FF:000377">
    <property type="entry name" value="Shc transforming protein"/>
    <property type="match status" value="1"/>
</dbReference>
<dbReference type="PANTHER" id="PTHR10337:SF11">
    <property type="entry name" value="DSHC PROTEIN"/>
    <property type="match status" value="1"/>
</dbReference>
<evidence type="ECO:0000313" key="6">
    <source>
        <dbReference type="EMBL" id="KAJ6218714.1"/>
    </source>
</evidence>
<dbReference type="GO" id="GO:0035556">
    <property type="term" value="P:intracellular signal transduction"/>
    <property type="evidence" value="ECO:0007669"/>
    <property type="project" value="InterPro"/>
</dbReference>
<feature type="region of interest" description="Disordered" evidence="3">
    <location>
        <begin position="646"/>
        <end position="665"/>
    </location>
</feature>
<feature type="region of interest" description="Disordered" evidence="3">
    <location>
        <begin position="199"/>
        <end position="231"/>
    </location>
</feature>
<dbReference type="GO" id="GO:0007169">
    <property type="term" value="P:cell surface receptor protein tyrosine kinase signaling pathway"/>
    <property type="evidence" value="ECO:0007669"/>
    <property type="project" value="TreeGrafter"/>
</dbReference>
<feature type="compositionally biased region" description="Low complexity" evidence="3">
    <location>
        <begin position="779"/>
        <end position="789"/>
    </location>
</feature>
<dbReference type="InterPro" id="IPR006020">
    <property type="entry name" value="PTB/PI_dom"/>
</dbReference>
<dbReference type="Proteomes" id="UP001142055">
    <property type="component" value="Chromosome 2"/>
</dbReference>
<dbReference type="SMART" id="SM00252">
    <property type="entry name" value="SH2"/>
    <property type="match status" value="1"/>
</dbReference>
<dbReference type="Gene3D" id="2.30.29.30">
    <property type="entry name" value="Pleckstrin-homology domain (PH domain)/Phosphotyrosine-binding domain (PTB)"/>
    <property type="match status" value="1"/>
</dbReference>
<dbReference type="InterPro" id="IPR036860">
    <property type="entry name" value="SH2_dom_sf"/>
</dbReference>
<feature type="compositionally biased region" description="Polar residues" evidence="3">
    <location>
        <begin position="646"/>
        <end position="661"/>
    </location>
</feature>
<feature type="compositionally biased region" description="Low complexity" evidence="3">
    <location>
        <begin position="211"/>
        <end position="230"/>
    </location>
</feature>
<evidence type="ECO:0000256" key="2">
    <source>
        <dbReference type="PROSITE-ProRule" id="PRU00191"/>
    </source>
</evidence>
<feature type="region of interest" description="Disordered" evidence="3">
    <location>
        <begin position="417"/>
        <end position="436"/>
    </location>
</feature>
<dbReference type="CDD" id="cd09925">
    <property type="entry name" value="SH2_SHC"/>
    <property type="match status" value="1"/>
</dbReference>
<dbReference type="SUPFAM" id="SSF55550">
    <property type="entry name" value="SH2 domain"/>
    <property type="match status" value="1"/>
</dbReference>
<dbReference type="CDD" id="cd01209">
    <property type="entry name" value="PTB_Shc"/>
    <property type="match status" value="1"/>
</dbReference>
<feature type="compositionally biased region" description="Polar residues" evidence="3">
    <location>
        <begin position="134"/>
        <end position="149"/>
    </location>
</feature>
<dbReference type="PROSITE" id="PS01179">
    <property type="entry name" value="PID"/>
    <property type="match status" value="1"/>
</dbReference>
<dbReference type="SMART" id="SM00462">
    <property type="entry name" value="PTB"/>
    <property type="match status" value="1"/>
</dbReference>
<protein>
    <submittedName>
        <fullName evidence="6">Uncharacterized protein</fullName>
    </submittedName>
</protein>
<feature type="compositionally biased region" description="Low complexity" evidence="3">
    <location>
        <begin position="358"/>
        <end position="370"/>
    </location>
</feature>
<dbReference type="InterPro" id="IPR051235">
    <property type="entry name" value="CEP152/SHC-Transforming"/>
</dbReference>
<evidence type="ECO:0000256" key="3">
    <source>
        <dbReference type="SAM" id="MobiDB-lite"/>
    </source>
</evidence>
<evidence type="ECO:0000313" key="7">
    <source>
        <dbReference type="Proteomes" id="UP001142055"/>
    </source>
</evidence>
<dbReference type="GO" id="GO:0030971">
    <property type="term" value="F:receptor tyrosine kinase binding"/>
    <property type="evidence" value="ECO:0007669"/>
    <property type="project" value="TreeGrafter"/>
</dbReference>
<reference evidence="6" key="1">
    <citation type="submission" date="2022-12" db="EMBL/GenBank/DDBJ databases">
        <title>Genome assemblies of Blomia tropicalis.</title>
        <authorList>
            <person name="Cui Y."/>
        </authorList>
    </citation>
    <scope>NUCLEOTIDE SEQUENCE</scope>
    <source>
        <tissue evidence="6">Adult mites</tissue>
    </source>
</reference>
<dbReference type="PANTHER" id="PTHR10337">
    <property type="entry name" value="SHC TRANSFORMING PROTEIN"/>
    <property type="match status" value="1"/>
</dbReference>
<dbReference type="EMBL" id="JAPWDV010000002">
    <property type="protein sequence ID" value="KAJ6218714.1"/>
    <property type="molecule type" value="Genomic_DNA"/>
</dbReference>
<feature type="domain" description="PID" evidence="4">
    <location>
        <begin position="476"/>
        <end position="636"/>
    </location>
</feature>
<dbReference type="InterPro" id="IPR000980">
    <property type="entry name" value="SH2"/>
</dbReference>
<keyword evidence="1 2" id="KW-0727">SH2 domain</keyword>
<proteinExistence type="predicted"/>
<evidence type="ECO:0000259" key="4">
    <source>
        <dbReference type="PROSITE" id="PS01179"/>
    </source>
</evidence>
<dbReference type="PROSITE" id="PS50001">
    <property type="entry name" value="SH2"/>
    <property type="match status" value="1"/>
</dbReference>
<feature type="domain" description="SH2" evidence="5">
    <location>
        <begin position="806"/>
        <end position="897"/>
    </location>
</feature>
<sequence length="909" mass="98293">MLFCFSTQTKDDEQYHFLTEEFDDDEDQDDSIESHDNQINSELLAAVGAESVAVGNAKTLVDAATNLTIKTASTNSTSRTFRKSSSSTVLSSANIAVSGNTTLGKFVDPSSAVVLDSQSSPSNTTTTTTNTTTGNPNRQLTSRTKNSPGSVASFLCRNLSQTFHRSSSKGIEHLQREAIRKSNDAAAGIGLDQSQRYIRLPHSPNTSPIGSTNNTKGSSSKGSSSSSSSSVFSFTPIVSKVANSISKDIHQLHKTFEADNCIPLSSLKSSVAAATAAVVAHRPSSSLSSSHSSASITSSTSPSIQQQQLPPPPTLVPRSANNPPPRPKASKPIRTIIINNNTTPTTIDTDSNSRHQQSSTSTTNIINNNTNNNITTNTSVSTIFDSLSQSSIESQSINRTNMMTSTIFTSTNTTMSTTMTSTTNTTSSSSSSSTTTMAIPLSSTSSSSSSTLVPNFINKPARGWLHPDHKLSDSVGVSYAVRYIGCLRVNTSMKSLDFDTRSLIAKECINRVCEAAGLKTIDKKRRTDKRIARMLADSPSMEHAGVDVNLSITSAHLNLIVCESGDNLAKHEMPNISFASGGDTDTLDFAAYVAKDSRFGRACFVLECGGGRAQDVITTIGQAFELRFKEFLKRTPRLTERLETNHFNGSGITQNPSTTSIRSDDREYYNDLPGKIPPDIVSQSNGTKDCAKPIIPNVAPRKKNGFEQTSTTINLIDLNDSNTNNGHSHHGHLKPMMPNDPQYVNCMPAQQIHCSDDPFDIKQFTSNESTDDLQPKRLPPVGGSSSSPSMVDVEFVPNYALNTEEWFHGPISRKESELLVIRDGDFLVRESQVSSGQYVLTGMQSSCRKHLLLVDPEGVVRTKDKTFESVSHLINYHRNNGLPIISSESALILKNPIIAPKLPMLNNKH</sequence>
<feature type="region of interest" description="Disordered" evidence="3">
    <location>
        <begin position="759"/>
        <end position="789"/>
    </location>
</feature>
<feature type="compositionally biased region" description="Low complexity" evidence="3">
    <location>
        <begin position="282"/>
        <end position="308"/>
    </location>
</feature>
<feature type="region of interest" description="Disordered" evidence="3">
    <location>
        <begin position="114"/>
        <end position="149"/>
    </location>
</feature>
<dbReference type="Gene3D" id="3.30.505.10">
    <property type="entry name" value="SH2 domain"/>
    <property type="match status" value="1"/>
</dbReference>
<dbReference type="PRINTS" id="PR00401">
    <property type="entry name" value="SH2DOMAIN"/>
</dbReference>
<dbReference type="InterPro" id="IPR011993">
    <property type="entry name" value="PH-like_dom_sf"/>
</dbReference>
<dbReference type="PRINTS" id="PR00629">
    <property type="entry name" value="SHCPIDOMAIN"/>
</dbReference>
<comment type="caution">
    <text evidence="6">The sequence shown here is derived from an EMBL/GenBank/DDBJ whole genome shotgun (WGS) entry which is preliminary data.</text>
</comment>
<accession>A0A9Q0M4G6</accession>
<dbReference type="GO" id="GO:0005886">
    <property type="term" value="C:plasma membrane"/>
    <property type="evidence" value="ECO:0007669"/>
    <property type="project" value="TreeGrafter"/>
</dbReference>
<evidence type="ECO:0000259" key="5">
    <source>
        <dbReference type="PROSITE" id="PS50001"/>
    </source>
</evidence>
<evidence type="ECO:0000256" key="1">
    <source>
        <dbReference type="ARBA" id="ARBA00022999"/>
    </source>
</evidence>
<dbReference type="SUPFAM" id="SSF50729">
    <property type="entry name" value="PH domain-like"/>
    <property type="match status" value="1"/>
</dbReference>
<dbReference type="Pfam" id="PF00640">
    <property type="entry name" value="PID"/>
    <property type="match status" value="1"/>
</dbReference>
<gene>
    <name evidence="6" type="ORF">RDWZM_004526</name>
</gene>
<feature type="compositionally biased region" description="Low complexity" evidence="3">
    <location>
        <begin position="123"/>
        <end position="133"/>
    </location>
</feature>
<organism evidence="6 7">
    <name type="scientific">Blomia tropicalis</name>
    <name type="common">Mite</name>
    <dbReference type="NCBI Taxonomy" id="40697"/>
    <lineage>
        <taxon>Eukaryota</taxon>
        <taxon>Metazoa</taxon>
        <taxon>Ecdysozoa</taxon>
        <taxon>Arthropoda</taxon>
        <taxon>Chelicerata</taxon>
        <taxon>Arachnida</taxon>
        <taxon>Acari</taxon>
        <taxon>Acariformes</taxon>
        <taxon>Sarcoptiformes</taxon>
        <taxon>Astigmata</taxon>
        <taxon>Glycyphagoidea</taxon>
        <taxon>Echimyopodidae</taxon>
        <taxon>Blomia</taxon>
    </lineage>
</organism>
<keyword evidence="7" id="KW-1185">Reference proteome</keyword>
<name>A0A9Q0M4G6_BLOTA</name>
<dbReference type="InterPro" id="IPR035676">
    <property type="entry name" value="SHC_SH2"/>
</dbReference>
<dbReference type="AlphaFoldDB" id="A0A9Q0M4G6"/>